<dbReference type="SUPFAM" id="SSF52317">
    <property type="entry name" value="Class I glutamine amidotransferase-like"/>
    <property type="match status" value="1"/>
</dbReference>
<evidence type="ECO:0000256" key="12">
    <source>
        <dbReference type="PIRSR" id="PIRSR005639-2"/>
    </source>
</evidence>
<dbReference type="PROSITE" id="PS51130">
    <property type="entry name" value="PDXT_SNO_2"/>
    <property type="match status" value="1"/>
</dbReference>
<evidence type="ECO:0000256" key="1">
    <source>
        <dbReference type="ARBA" id="ARBA00008345"/>
    </source>
</evidence>
<dbReference type="InterPro" id="IPR002161">
    <property type="entry name" value="PdxT/SNO"/>
</dbReference>
<evidence type="ECO:0000256" key="10">
    <source>
        <dbReference type="HAMAP-Rule" id="MF_01615"/>
    </source>
</evidence>
<comment type="catalytic activity">
    <reaction evidence="6 10">
        <text>aldehydo-D-ribose 5-phosphate + D-glyceraldehyde 3-phosphate + L-glutamine = pyridoxal 5'-phosphate + L-glutamate + phosphate + 3 H2O + H(+)</text>
        <dbReference type="Rhea" id="RHEA:31507"/>
        <dbReference type="ChEBI" id="CHEBI:15377"/>
        <dbReference type="ChEBI" id="CHEBI:15378"/>
        <dbReference type="ChEBI" id="CHEBI:29985"/>
        <dbReference type="ChEBI" id="CHEBI:43474"/>
        <dbReference type="ChEBI" id="CHEBI:58273"/>
        <dbReference type="ChEBI" id="CHEBI:58359"/>
        <dbReference type="ChEBI" id="CHEBI:59776"/>
        <dbReference type="ChEBI" id="CHEBI:597326"/>
        <dbReference type="EC" id="4.3.3.6"/>
    </reaction>
</comment>
<feature type="binding site" evidence="10 12">
    <location>
        <position position="121"/>
    </location>
    <ligand>
        <name>L-glutamine</name>
        <dbReference type="ChEBI" id="CHEBI:58359"/>
    </ligand>
</feature>
<evidence type="ECO:0000256" key="8">
    <source>
        <dbReference type="ARBA" id="ARBA00054599"/>
    </source>
</evidence>
<dbReference type="CDD" id="cd01749">
    <property type="entry name" value="GATase1_PB"/>
    <property type="match status" value="1"/>
</dbReference>
<dbReference type="InterPro" id="IPR029062">
    <property type="entry name" value="Class_I_gatase-like"/>
</dbReference>
<reference evidence="13" key="1">
    <citation type="submission" date="2016-04" db="EMBL/GenBank/DDBJ databases">
        <authorList>
            <person name="Evans L.H."/>
            <person name="Alamgir A."/>
            <person name="Owens N."/>
            <person name="Weber N.D."/>
            <person name="Virtaneva K."/>
            <person name="Barbian K."/>
            <person name="Babar A."/>
            <person name="Rosenke K."/>
        </authorList>
    </citation>
    <scope>NUCLEOTIDE SEQUENCE</scope>
    <source>
        <strain evidence="13">86</strain>
    </source>
</reference>
<proteinExistence type="inferred from homology"/>
<evidence type="ECO:0000256" key="2">
    <source>
        <dbReference type="ARBA" id="ARBA00022801"/>
    </source>
</evidence>
<dbReference type="FunFam" id="3.40.50.880:FF:000010">
    <property type="entry name" value="uncharacterized protein LOC100176842 isoform X2"/>
    <property type="match status" value="1"/>
</dbReference>
<evidence type="ECO:0000256" key="4">
    <source>
        <dbReference type="ARBA" id="ARBA00022962"/>
    </source>
</evidence>
<keyword evidence="3 10" id="KW-0663">Pyridoxal phosphate</keyword>
<dbReference type="GO" id="GO:0042823">
    <property type="term" value="P:pyridoxal phosphate biosynthetic process"/>
    <property type="evidence" value="ECO:0007669"/>
    <property type="project" value="UniProtKB-UniRule"/>
</dbReference>
<dbReference type="Pfam" id="PF01174">
    <property type="entry name" value="SNO"/>
    <property type="match status" value="1"/>
</dbReference>
<dbReference type="PROSITE" id="PS01236">
    <property type="entry name" value="PDXT_SNO_1"/>
    <property type="match status" value="1"/>
</dbReference>
<comment type="subunit">
    <text evidence="9 10">In the presence of PdxS, forms a dodecamer of heterodimers. Only shows activity in the heterodimer.</text>
</comment>
<evidence type="ECO:0000313" key="13">
    <source>
        <dbReference type="EMBL" id="SBW02958.1"/>
    </source>
</evidence>
<gene>
    <name evidence="10 13" type="primary">pdxT</name>
    <name evidence="13" type="ORF">KL86DPRO_20062</name>
</gene>
<evidence type="ECO:0000256" key="11">
    <source>
        <dbReference type="PIRSR" id="PIRSR005639-1"/>
    </source>
</evidence>
<keyword evidence="13" id="KW-0808">Transferase</keyword>
<dbReference type="GO" id="GO:1903600">
    <property type="term" value="C:glutaminase complex"/>
    <property type="evidence" value="ECO:0007669"/>
    <property type="project" value="TreeGrafter"/>
</dbReference>
<dbReference type="InterPro" id="IPR021196">
    <property type="entry name" value="PdxT/SNO_CS"/>
</dbReference>
<comment type="pathway">
    <text evidence="10">Cofactor biosynthesis; pyridoxal 5'-phosphate biosynthesis.</text>
</comment>
<keyword evidence="5 10" id="KW-0456">Lyase</keyword>
<dbReference type="GO" id="GO:0004359">
    <property type="term" value="F:glutaminase activity"/>
    <property type="evidence" value="ECO:0007669"/>
    <property type="project" value="UniProtKB-UniRule"/>
</dbReference>
<feature type="binding site" evidence="10 12">
    <location>
        <begin position="149"/>
        <end position="150"/>
    </location>
    <ligand>
        <name>L-glutamine</name>
        <dbReference type="ChEBI" id="CHEBI:58359"/>
    </ligand>
</feature>
<feature type="active site" description="Charge relay system" evidence="10 11">
    <location>
        <position position="187"/>
    </location>
</feature>
<comment type="function">
    <text evidence="8 10">Catalyzes the hydrolysis of glutamine to glutamate and ammonia as part of the biosynthesis of pyridoxal 5'-phosphate. The resulting ammonia molecule is channeled to the active site of PdxS.</text>
</comment>
<dbReference type="NCBIfam" id="TIGR03800">
    <property type="entry name" value="PLP_synth_Pdx2"/>
    <property type="match status" value="1"/>
</dbReference>
<dbReference type="PIRSF" id="PIRSF005639">
    <property type="entry name" value="Glut_amidoT_SNO"/>
    <property type="match status" value="1"/>
</dbReference>
<comment type="similarity">
    <text evidence="1 10">Belongs to the glutaminase PdxT/SNO family.</text>
</comment>
<organism evidence="13">
    <name type="scientific">uncultured delta proteobacterium</name>
    <dbReference type="NCBI Taxonomy" id="34034"/>
    <lineage>
        <taxon>Bacteria</taxon>
        <taxon>Deltaproteobacteria</taxon>
        <taxon>environmental samples</taxon>
    </lineage>
</organism>
<dbReference type="UniPathway" id="UPA00245"/>
<sequence length="203" mass="21295">MRRIGVLALQGAVSEHLSMLERAGVAGAPVRRPLDLEGCDGLIIPGGESTAISRLIRQNGLFGPIRRFAGERCVMGTCAGLVLCGTEVSGTGGAMPGETGADGEGAATLEPLGIMDIAVSRNGFGRQVDSFEAPLDIKGIGRDVPAVFIRAPYIERAGKGVTVLATCKGKIVAAENRTVLVTAFHPELTDDLRILRYFCSKMV</sequence>
<dbReference type="EC" id="3.5.1.2" evidence="10"/>
<protein>
    <recommendedName>
        <fullName evidence="10">Pyridoxal 5'-phosphate synthase subunit PdxT</fullName>
        <ecNumber evidence="10">4.3.3.6</ecNumber>
    </recommendedName>
    <alternativeName>
        <fullName evidence="10">Pdx2</fullName>
    </alternativeName>
    <alternativeName>
        <fullName evidence="10">Pyridoxal 5'-phosphate synthase glutaminase subunit</fullName>
        <ecNumber evidence="10">3.5.1.2</ecNumber>
    </alternativeName>
</protein>
<evidence type="ECO:0000256" key="3">
    <source>
        <dbReference type="ARBA" id="ARBA00022898"/>
    </source>
</evidence>
<dbReference type="GO" id="GO:0006543">
    <property type="term" value="P:L-glutamine catabolic process"/>
    <property type="evidence" value="ECO:0007669"/>
    <property type="project" value="UniProtKB-UniRule"/>
</dbReference>
<dbReference type="AlphaFoldDB" id="A0A212JUC9"/>
<feature type="active site" description="Charge relay system" evidence="10 11">
    <location>
        <position position="185"/>
    </location>
</feature>
<accession>A0A212JUC9</accession>
<evidence type="ECO:0000256" key="6">
    <source>
        <dbReference type="ARBA" id="ARBA00047992"/>
    </source>
</evidence>
<feature type="binding site" evidence="10 12">
    <location>
        <begin position="47"/>
        <end position="49"/>
    </location>
    <ligand>
        <name>L-glutamine</name>
        <dbReference type="ChEBI" id="CHEBI:58359"/>
    </ligand>
</feature>
<dbReference type="Gene3D" id="3.40.50.880">
    <property type="match status" value="1"/>
</dbReference>
<name>A0A212JUC9_9DELT</name>
<dbReference type="EC" id="4.3.3.6" evidence="10"/>
<evidence type="ECO:0000256" key="9">
    <source>
        <dbReference type="ARBA" id="ARBA00064749"/>
    </source>
</evidence>
<dbReference type="GO" id="GO:0016740">
    <property type="term" value="F:transferase activity"/>
    <property type="evidence" value="ECO:0007669"/>
    <property type="project" value="UniProtKB-KW"/>
</dbReference>
<evidence type="ECO:0000256" key="5">
    <source>
        <dbReference type="ARBA" id="ARBA00023239"/>
    </source>
</evidence>
<dbReference type="EMBL" id="FLUQ01000002">
    <property type="protein sequence ID" value="SBW02958.1"/>
    <property type="molecule type" value="Genomic_DNA"/>
</dbReference>
<keyword evidence="2 10" id="KW-0378">Hydrolase</keyword>
<dbReference type="GO" id="GO:0036381">
    <property type="term" value="F:pyridoxal 5'-phosphate synthase (glutamine hydrolysing) activity"/>
    <property type="evidence" value="ECO:0007669"/>
    <property type="project" value="UniProtKB-UniRule"/>
</dbReference>
<dbReference type="GO" id="GO:0008614">
    <property type="term" value="P:pyridoxine metabolic process"/>
    <property type="evidence" value="ECO:0007669"/>
    <property type="project" value="TreeGrafter"/>
</dbReference>
<dbReference type="PANTHER" id="PTHR31559">
    <property type="entry name" value="PYRIDOXAL 5'-PHOSPHATE SYNTHASE SUBUNIT SNO"/>
    <property type="match status" value="1"/>
</dbReference>
<dbReference type="HAMAP" id="MF_01615">
    <property type="entry name" value="PdxT"/>
    <property type="match status" value="1"/>
</dbReference>
<dbReference type="GO" id="GO:0005829">
    <property type="term" value="C:cytosol"/>
    <property type="evidence" value="ECO:0007669"/>
    <property type="project" value="TreeGrafter"/>
</dbReference>
<evidence type="ECO:0000256" key="7">
    <source>
        <dbReference type="ARBA" id="ARBA00049534"/>
    </source>
</evidence>
<dbReference type="PANTHER" id="PTHR31559:SF0">
    <property type="entry name" value="PYRIDOXAL 5'-PHOSPHATE SYNTHASE SUBUNIT SNO1-RELATED"/>
    <property type="match status" value="1"/>
</dbReference>
<feature type="active site" description="Nucleophile" evidence="10 11">
    <location>
        <position position="78"/>
    </location>
</feature>
<comment type="catalytic activity">
    <reaction evidence="7 10">
        <text>L-glutamine + H2O = L-glutamate + NH4(+)</text>
        <dbReference type="Rhea" id="RHEA:15889"/>
        <dbReference type="ChEBI" id="CHEBI:15377"/>
        <dbReference type="ChEBI" id="CHEBI:28938"/>
        <dbReference type="ChEBI" id="CHEBI:29985"/>
        <dbReference type="ChEBI" id="CHEBI:58359"/>
        <dbReference type="EC" id="3.5.1.2"/>
    </reaction>
</comment>
<keyword evidence="4 10" id="KW-0315">Glutamine amidotransferase</keyword>